<comment type="subcellular location">
    <subcellularLocation>
        <location evidence="1">Nucleus</location>
    </subcellularLocation>
</comment>
<keyword evidence="7" id="KW-0539">Nucleus</keyword>
<dbReference type="GO" id="GO:0006355">
    <property type="term" value="P:regulation of DNA-templated transcription"/>
    <property type="evidence" value="ECO:0007669"/>
    <property type="project" value="InterPro"/>
</dbReference>
<dbReference type="GO" id="GO:0035267">
    <property type="term" value="C:NuA4 histone acetyltransferase complex"/>
    <property type="evidence" value="ECO:0007669"/>
    <property type="project" value="TreeGrafter"/>
</dbReference>
<proteinExistence type="inferred from homology"/>
<dbReference type="InterPro" id="IPR026541">
    <property type="entry name" value="MRG_dom"/>
</dbReference>
<dbReference type="OrthoDB" id="124855at2759"/>
<dbReference type="InterPro" id="IPR053820">
    <property type="entry name" value="MSL3_chromo-like"/>
</dbReference>
<evidence type="ECO:0000259" key="9">
    <source>
        <dbReference type="Pfam" id="PF22732"/>
    </source>
</evidence>
<evidence type="ECO:0000313" key="11">
    <source>
        <dbReference type="Proteomes" id="UP000439903"/>
    </source>
</evidence>
<evidence type="ECO:0000256" key="2">
    <source>
        <dbReference type="ARBA" id="ARBA00009093"/>
    </source>
</evidence>
<comment type="similarity">
    <text evidence="2">Belongs to the MRG family.</text>
</comment>
<keyword evidence="6" id="KW-0804">Transcription</keyword>
<feature type="domain" description="MSL3 chromodomain-like" evidence="9">
    <location>
        <begin position="12"/>
        <end position="76"/>
    </location>
</feature>
<dbReference type="InterPro" id="IPR008676">
    <property type="entry name" value="MRG"/>
</dbReference>
<dbReference type="EMBL" id="WTPW01001593">
    <property type="protein sequence ID" value="KAF0427264.1"/>
    <property type="molecule type" value="Genomic_DNA"/>
</dbReference>
<reference evidence="10 11" key="1">
    <citation type="journal article" date="2019" name="Environ. Microbiol.">
        <title>At the nexus of three kingdoms: the genome of the mycorrhizal fungus Gigaspora margarita provides insights into plant, endobacterial and fungal interactions.</title>
        <authorList>
            <person name="Venice F."/>
            <person name="Ghignone S."/>
            <person name="Salvioli di Fossalunga A."/>
            <person name="Amselem J."/>
            <person name="Novero M."/>
            <person name="Xianan X."/>
            <person name="Sedzielewska Toro K."/>
            <person name="Morin E."/>
            <person name="Lipzen A."/>
            <person name="Grigoriev I.V."/>
            <person name="Henrissat B."/>
            <person name="Martin F.M."/>
            <person name="Bonfante P."/>
        </authorList>
    </citation>
    <scope>NUCLEOTIDE SEQUENCE [LARGE SCALE GENOMIC DNA]</scope>
    <source>
        <strain evidence="10 11">BEG34</strain>
    </source>
</reference>
<gene>
    <name evidence="10" type="ORF">F8M41_006078</name>
</gene>
<dbReference type="AlphaFoldDB" id="A0A8H3X703"/>
<dbReference type="GO" id="GO:0006325">
    <property type="term" value="P:chromatin organization"/>
    <property type="evidence" value="ECO:0007669"/>
    <property type="project" value="UniProtKB-KW"/>
</dbReference>
<dbReference type="CDD" id="cd18983">
    <property type="entry name" value="CBD_MSL3_like"/>
    <property type="match status" value="1"/>
</dbReference>
<dbReference type="Pfam" id="PF22732">
    <property type="entry name" value="MSL3_chromo-like"/>
    <property type="match status" value="1"/>
</dbReference>
<evidence type="ECO:0000259" key="8">
    <source>
        <dbReference type="Pfam" id="PF05712"/>
    </source>
</evidence>
<sequence>MEHENDVFLHQIDEKILCYHGPIIYEAKIIKAQYLKEKGPYYYVHYIGWKQTWDEWVPQCRVLKCNEENLKIQQQIMNSLEKKNKTVDKTAETAAAAAKKKASVLEKGKKRKREISVKKTDDIVKKSKIIIDLPDALRTFMIHDCNNIKSRMFVPLPRKPTVSDIISDYRVWRCEKLGNKDSCNAEEIIIGVHFYFNRCLGTRLLYQLERHQYKEMREKFKHLDNSQIYGAEHLLRLFVAFPKLVSSIKDITLSQETLNVLKEHLNDLLLYLEFFFRLLFVLSMFMKCPDY</sequence>
<name>A0A8H3X703_GIGMA</name>
<protein>
    <recommendedName>
        <fullName evidence="3">Chromatin modification-related protein EAF3</fullName>
    </recommendedName>
</protein>
<dbReference type="Proteomes" id="UP000439903">
    <property type="component" value="Unassembled WGS sequence"/>
</dbReference>
<evidence type="ECO:0000256" key="5">
    <source>
        <dbReference type="ARBA" id="ARBA00023015"/>
    </source>
</evidence>
<keyword evidence="4" id="KW-0156">Chromatin regulator</keyword>
<dbReference type="InterPro" id="IPR038217">
    <property type="entry name" value="MRG_C_sf"/>
</dbReference>
<dbReference type="Pfam" id="PF05712">
    <property type="entry name" value="MRG"/>
    <property type="match status" value="1"/>
</dbReference>
<comment type="caution">
    <text evidence="10">The sequence shown here is derived from an EMBL/GenBank/DDBJ whole genome shotgun (WGS) entry which is preliminary data.</text>
</comment>
<organism evidence="10 11">
    <name type="scientific">Gigaspora margarita</name>
    <dbReference type="NCBI Taxonomy" id="4874"/>
    <lineage>
        <taxon>Eukaryota</taxon>
        <taxon>Fungi</taxon>
        <taxon>Fungi incertae sedis</taxon>
        <taxon>Mucoromycota</taxon>
        <taxon>Glomeromycotina</taxon>
        <taxon>Glomeromycetes</taxon>
        <taxon>Diversisporales</taxon>
        <taxon>Gigasporaceae</taxon>
        <taxon>Gigaspora</taxon>
    </lineage>
</organism>
<evidence type="ECO:0000256" key="6">
    <source>
        <dbReference type="ARBA" id="ARBA00023163"/>
    </source>
</evidence>
<dbReference type="GO" id="GO:0032221">
    <property type="term" value="C:Rpd3S complex"/>
    <property type="evidence" value="ECO:0007669"/>
    <property type="project" value="TreeGrafter"/>
</dbReference>
<evidence type="ECO:0000256" key="4">
    <source>
        <dbReference type="ARBA" id="ARBA00022853"/>
    </source>
</evidence>
<evidence type="ECO:0000313" key="10">
    <source>
        <dbReference type="EMBL" id="KAF0427264.1"/>
    </source>
</evidence>
<evidence type="ECO:0000256" key="3">
    <source>
        <dbReference type="ARBA" id="ARBA00018505"/>
    </source>
</evidence>
<dbReference type="PANTHER" id="PTHR10880">
    <property type="entry name" value="MORTALITY FACTOR 4-LIKE PROTEIN"/>
    <property type="match status" value="1"/>
</dbReference>
<evidence type="ECO:0000256" key="1">
    <source>
        <dbReference type="ARBA" id="ARBA00004123"/>
    </source>
</evidence>
<keyword evidence="11" id="KW-1185">Reference proteome</keyword>
<dbReference type="SUPFAM" id="SSF54160">
    <property type="entry name" value="Chromo domain-like"/>
    <property type="match status" value="1"/>
</dbReference>
<dbReference type="Gene3D" id="1.10.274.30">
    <property type="entry name" value="MRG domain"/>
    <property type="match status" value="1"/>
</dbReference>
<dbReference type="Gene3D" id="2.30.30.140">
    <property type="match status" value="1"/>
</dbReference>
<dbReference type="PANTHER" id="PTHR10880:SF15">
    <property type="entry name" value="MSL COMPLEX SUBUNIT 3"/>
    <property type="match status" value="1"/>
</dbReference>
<evidence type="ECO:0000256" key="7">
    <source>
        <dbReference type="ARBA" id="ARBA00023242"/>
    </source>
</evidence>
<dbReference type="InterPro" id="IPR016197">
    <property type="entry name" value="Chromo-like_dom_sf"/>
</dbReference>
<accession>A0A8H3X703</accession>
<dbReference type="PIRSF" id="PIRSF038133">
    <property type="entry name" value="HAT_Nua4_EAF3/MRG15"/>
    <property type="match status" value="1"/>
</dbReference>
<feature type="domain" description="MRG" evidence="8">
    <location>
        <begin position="110"/>
        <end position="281"/>
    </location>
</feature>
<dbReference type="PROSITE" id="PS51640">
    <property type="entry name" value="MRG"/>
    <property type="match status" value="1"/>
</dbReference>
<keyword evidence="5" id="KW-0805">Transcription regulation</keyword>